<evidence type="ECO:0000259" key="10">
    <source>
        <dbReference type="Pfam" id="PF00156"/>
    </source>
</evidence>
<dbReference type="UniPathway" id="UPA00070">
    <property type="reaction ID" value="UER00119"/>
</dbReference>
<dbReference type="InterPro" id="IPR023031">
    <property type="entry name" value="OPRT"/>
</dbReference>
<dbReference type="GO" id="GO:0000287">
    <property type="term" value="F:magnesium ion binding"/>
    <property type="evidence" value="ECO:0007669"/>
    <property type="project" value="UniProtKB-UniRule"/>
</dbReference>
<comment type="function">
    <text evidence="1 9">Catalyzes the transfer of a ribosyl phosphate group from 5-phosphoribose 1-diphosphate to orotate, leading to the formation of orotidine monophosphate (OMP).</text>
</comment>
<feature type="binding site" description="in other chain" evidence="9">
    <location>
        <position position="101"/>
    </location>
    <ligand>
        <name>5-phospho-alpha-D-ribose 1-diphosphate</name>
        <dbReference type="ChEBI" id="CHEBI:58017"/>
        <note>ligand shared between dimeric partners</note>
    </ligand>
</feature>
<proteinExistence type="inferred from homology"/>
<dbReference type="GO" id="GO:0004588">
    <property type="term" value="F:orotate phosphoribosyltransferase activity"/>
    <property type="evidence" value="ECO:0007669"/>
    <property type="project" value="UniProtKB-UniRule"/>
</dbReference>
<dbReference type="GO" id="GO:0046132">
    <property type="term" value="P:pyrimidine ribonucleoside biosynthetic process"/>
    <property type="evidence" value="ECO:0007669"/>
    <property type="project" value="TreeGrafter"/>
</dbReference>
<evidence type="ECO:0000256" key="4">
    <source>
        <dbReference type="ARBA" id="ARBA00011738"/>
    </source>
</evidence>
<comment type="caution">
    <text evidence="9">Lacks conserved residue(s) required for the propagation of feature annotation.</text>
</comment>
<reference evidence="12" key="1">
    <citation type="submission" date="2016-10" db="EMBL/GenBank/DDBJ databases">
        <authorList>
            <person name="Varghese N."/>
            <person name="Submissions S."/>
        </authorList>
    </citation>
    <scope>NUCLEOTIDE SEQUENCE [LARGE SCALE GENOMIC DNA]</scope>
    <source>
        <strain evidence="12">DSM 22619</strain>
    </source>
</reference>
<feature type="binding site" evidence="9">
    <location>
        <position position="106"/>
    </location>
    <ligand>
        <name>5-phospho-alpha-D-ribose 1-diphosphate</name>
        <dbReference type="ChEBI" id="CHEBI:58017"/>
        <note>ligand shared between dimeric partners</note>
    </ligand>
</feature>
<keyword evidence="7 9" id="KW-0808">Transferase</keyword>
<dbReference type="PANTHER" id="PTHR46683">
    <property type="entry name" value="OROTATE PHOSPHORIBOSYLTRANSFERASE 1-RELATED"/>
    <property type="match status" value="1"/>
</dbReference>
<feature type="binding site" description="in other chain" evidence="9">
    <location>
        <begin position="128"/>
        <end position="136"/>
    </location>
    <ligand>
        <name>5-phospho-alpha-D-ribose 1-diphosphate</name>
        <dbReference type="ChEBI" id="CHEBI:58017"/>
        <note>ligand shared between dimeric partners</note>
    </ligand>
</feature>
<dbReference type="InterPro" id="IPR000836">
    <property type="entry name" value="PRTase_dom"/>
</dbReference>
<dbReference type="NCBIfam" id="TIGR00336">
    <property type="entry name" value="pyrE"/>
    <property type="match status" value="1"/>
</dbReference>
<dbReference type="AlphaFoldDB" id="A0A1G6N830"/>
<keyword evidence="6 9" id="KW-0328">Glycosyltransferase</keyword>
<dbReference type="GO" id="GO:0006207">
    <property type="term" value="P:'de novo' pyrimidine nucleobase biosynthetic process"/>
    <property type="evidence" value="ECO:0007669"/>
    <property type="project" value="TreeGrafter"/>
</dbReference>
<feature type="binding site" evidence="9">
    <location>
        <position position="100"/>
    </location>
    <ligand>
        <name>5-phospho-alpha-D-ribose 1-diphosphate</name>
        <dbReference type="ChEBI" id="CHEBI:58017"/>
        <note>ligand shared between dimeric partners</note>
    </ligand>
</feature>
<evidence type="ECO:0000256" key="8">
    <source>
        <dbReference type="ARBA" id="ARBA00022975"/>
    </source>
</evidence>
<dbReference type="Proteomes" id="UP000198528">
    <property type="component" value="Unassembled WGS sequence"/>
</dbReference>
<feature type="binding site" description="in other chain" evidence="9">
    <location>
        <begin position="73"/>
        <end position="74"/>
    </location>
    <ligand>
        <name>5-phospho-alpha-D-ribose 1-diphosphate</name>
        <dbReference type="ChEBI" id="CHEBI:58017"/>
        <note>ligand shared between dimeric partners</note>
    </ligand>
</feature>
<feature type="binding site" description="in other chain" evidence="9">
    <location>
        <position position="26"/>
    </location>
    <ligand>
        <name>5-phospho-alpha-D-ribose 1-diphosphate</name>
        <dbReference type="ChEBI" id="CHEBI:58017"/>
        <note>ligand shared between dimeric partners</note>
    </ligand>
</feature>
<keyword evidence="8 9" id="KW-0665">Pyrimidine biosynthesis</keyword>
<dbReference type="Pfam" id="PF00156">
    <property type="entry name" value="Pribosyltran"/>
    <property type="match status" value="1"/>
</dbReference>
<feature type="binding site" evidence="9">
    <location>
        <position position="132"/>
    </location>
    <ligand>
        <name>orotate</name>
        <dbReference type="ChEBI" id="CHEBI:30839"/>
    </ligand>
</feature>
<comment type="cofactor">
    <cofactor evidence="9">
        <name>Mg(2+)</name>
        <dbReference type="ChEBI" id="CHEBI:18420"/>
    </cofactor>
</comment>
<comment type="similarity">
    <text evidence="3 9">Belongs to the purine/pyrimidine phosphoribosyltransferase family. PyrE subfamily.</text>
</comment>
<evidence type="ECO:0000313" key="12">
    <source>
        <dbReference type="Proteomes" id="UP000198528"/>
    </source>
</evidence>
<dbReference type="RefSeq" id="WP_090847747.1">
    <property type="nucleotide sequence ID" value="NZ_FMZL01000030.1"/>
</dbReference>
<evidence type="ECO:0000313" key="11">
    <source>
        <dbReference type="EMBL" id="SDC63841.1"/>
    </source>
</evidence>
<dbReference type="EC" id="2.4.2.10" evidence="5 9"/>
<gene>
    <name evidence="9" type="primary">pyrE</name>
    <name evidence="11" type="ORF">SAMN04487824_13024</name>
</gene>
<feature type="domain" description="Phosphoribosyltransferase" evidence="10">
    <location>
        <begin position="44"/>
        <end position="163"/>
    </location>
</feature>
<keyword evidence="12" id="KW-1185">Reference proteome</keyword>
<comment type="pathway">
    <text evidence="2 9">Pyrimidine metabolism; UMP biosynthesis via de novo pathway; UMP from orotate: step 1/2.</text>
</comment>
<keyword evidence="9" id="KW-0460">Magnesium</keyword>
<comment type="catalytic activity">
    <reaction evidence="9">
        <text>orotidine 5'-phosphate + diphosphate = orotate + 5-phospho-alpha-D-ribose 1-diphosphate</text>
        <dbReference type="Rhea" id="RHEA:10380"/>
        <dbReference type="ChEBI" id="CHEBI:30839"/>
        <dbReference type="ChEBI" id="CHEBI:33019"/>
        <dbReference type="ChEBI" id="CHEBI:57538"/>
        <dbReference type="ChEBI" id="CHEBI:58017"/>
        <dbReference type="EC" id="2.4.2.10"/>
    </reaction>
</comment>
<name>A0A1G6N830_9ACTN</name>
<dbReference type="Gene3D" id="3.40.50.2020">
    <property type="match status" value="1"/>
</dbReference>
<sequence length="227" mass="25158">MEAYKQEFIEFMVQSDVLKFGDFTLKSGRRSPFFMNAGAYVTGEQLSRLGKYYAQAIHANFGDDFDVVFGPAYKGIPLAVVTAIAYHELYGKEVRYCSDRKEAKDHGADKGQLLGADLHDGDRVVIVEDVTTSGKSIDETYPKLKAAADVQVVGLMVSLNRMEVGRGGKVTAQQEIQERYGFPVASIVTMAEVVDALYDHKVEGRVVIDDGLKAAIDEYYEKYGVKE</sequence>
<feature type="binding site" evidence="9">
    <location>
        <position position="161"/>
    </location>
    <ligand>
        <name>orotate</name>
        <dbReference type="ChEBI" id="CHEBI:30839"/>
    </ligand>
</feature>
<dbReference type="PANTHER" id="PTHR46683:SF1">
    <property type="entry name" value="OROTATE PHOSPHORIBOSYLTRANSFERASE 1-RELATED"/>
    <property type="match status" value="1"/>
</dbReference>
<evidence type="ECO:0000256" key="3">
    <source>
        <dbReference type="ARBA" id="ARBA00006340"/>
    </source>
</evidence>
<dbReference type="GO" id="GO:0005737">
    <property type="term" value="C:cytoplasm"/>
    <property type="evidence" value="ECO:0007669"/>
    <property type="project" value="TreeGrafter"/>
</dbReference>
<evidence type="ECO:0000256" key="7">
    <source>
        <dbReference type="ARBA" id="ARBA00022679"/>
    </source>
</evidence>
<dbReference type="HAMAP" id="MF_01208">
    <property type="entry name" value="PyrE"/>
    <property type="match status" value="1"/>
</dbReference>
<evidence type="ECO:0000256" key="5">
    <source>
        <dbReference type="ARBA" id="ARBA00011971"/>
    </source>
</evidence>
<dbReference type="EMBL" id="FMZL01000030">
    <property type="protein sequence ID" value="SDC63841.1"/>
    <property type="molecule type" value="Genomic_DNA"/>
</dbReference>
<comment type="subunit">
    <text evidence="4 9">Homodimer.</text>
</comment>
<dbReference type="InterPro" id="IPR004467">
    <property type="entry name" value="Or_phspho_trans_dom"/>
</dbReference>
<dbReference type="CDD" id="cd06223">
    <property type="entry name" value="PRTases_typeI"/>
    <property type="match status" value="1"/>
</dbReference>
<evidence type="ECO:0000256" key="1">
    <source>
        <dbReference type="ARBA" id="ARBA00003769"/>
    </source>
</evidence>
<dbReference type="InterPro" id="IPR029057">
    <property type="entry name" value="PRTase-like"/>
</dbReference>
<evidence type="ECO:0000256" key="6">
    <source>
        <dbReference type="ARBA" id="ARBA00022676"/>
    </source>
</evidence>
<protein>
    <recommendedName>
        <fullName evidence="5 9">Orotate phosphoribosyltransferase</fullName>
        <shortName evidence="9">OPRT</shortName>
        <shortName evidence="9">OPRTase</shortName>
        <ecNumber evidence="5 9">2.4.2.10</ecNumber>
    </recommendedName>
</protein>
<dbReference type="SUPFAM" id="SSF53271">
    <property type="entry name" value="PRTase-like"/>
    <property type="match status" value="1"/>
</dbReference>
<organism evidence="11 12">
    <name type="scientific">Parafannyhessea umbonata</name>
    <dbReference type="NCBI Taxonomy" id="604330"/>
    <lineage>
        <taxon>Bacteria</taxon>
        <taxon>Bacillati</taxon>
        <taxon>Actinomycetota</taxon>
        <taxon>Coriobacteriia</taxon>
        <taxon>Coriobacteriales</taxon>
        <taxon>Atopobiaceae</taxon>
        <taxon>Parafannyhessea</taxon>
    </lineage>
</organism>
<evidence type="ECO:0000256" key="2">
    <source>
        <dbReference type="ARBA" id="ARBA00004889"/>
    </source>
</evidence>
<feature type="binding site" evidence="9">
    <location>
        <position position="104"/>
    </location>
    <ligand>
        <name>5-phospho-alpha-D-ribose 1-diphosphate</name>
        <dbReference type="ChEBI" id="CHEBI:58017"/>
        <note>ligand shared between dimeric partners</note>
    </ligand>
</feature>
<evidence type="ECO:0000256" key="9">
    <source>
        <dbReference type="HAMAP-Rule" id="MF_01208"/>
    </source>
</evidence>
<accession>A0A1G6N830</accession>
<dbReference type="GO" id="GO:0044205">
    <property type="term" value="P:'de novo' UMP biosynthetic process"/>
    <property type="evidence" value="ECO:0007669"/>
    <property type="project" value="UniProtKB-UniRule"/>
</dbReference>
<dbReference type="STRING" id="604330.SAMN04489857_1716"/>